<dbReference type="AlphaFoldDB" id="A0A066XCC1"/>
<dbReference type="EMBL" id="JMSE01001232">
    <property type="protein sequence ID" value="KDN63406.1"/>
    <property type="molecule type" value="Genomic_DNA"/>
</dbReference>
<feature type="compositionally biased region" description="Basic and acidic residues" evidence="1">
    <location>
        <begin position="511"/>
        <end position="533"/>
    </location>
</feature>
<dbReference type="eggNOG" id="ENOG502S27H">
    <property type="taxonomic scope" value="Eukaryota"/>
</dbReference>
<accession>A0A066XCC1</accession>
<evidence type="ECO:0000256" key="1">
    <source>
        <dbReference type="SAM" id="MobiDB-lite"/>
    </source>
</evidence>
<dbReference type="OrthoDB" id="4159838at2759"/>
<dbReference type="OMA" id="ISEWIAL"/>
<comment type="caution">
    <text evidence="2">The sequence shown here is derived from an EMBL/GenBank/DDBJ whole genome shotgun (WGS) entry which is preliminary data.</text>
</comment>
<sequence>MIEDRPVGEKSLLSMCLLKVPQCAAEIEAWEKSRAANHGPVSSIKHMSYSLRVYDDLETLGGSGNGWSHLRIVLRAHAIYLLKEIVLEGLLDVSFIRIIIEHCRATHCPRETVELTMALLYLSCRGPSKDAKPLGSKTGGQLLASLPGLADNPVVKSYLLDNLASLLLSGHLPFDTVSTKPFGFWWNTVASAIVGEKAYSPATRFASAGLALLCAGTFPRRRRRTPELSIRHNATKLTLISVLGTLSAMAMVSQDFGNVTSSRVTGRWSRTQRVVLQVLYQALRLVRGQHASREAASPLLLAIFFTSFPGPAHDSAIQLKAIIETLEGSLGQRQNSGMGVKSGQMLDIAVALTCSVAQCCGRATSRPSSQYFAELCRLVDQLGAPCFARLRADGAFFLAQKTDDLRDLAFAETLTGGLTGKDRSVDAKSCSEETFAGFRWEEGISEWIAVSPVARRRNGIAPAEVAVPRRSSRRRYGSLDVQRGQSELDMTAEAAEGTRCLMAIAKAASEPDKTQVDWRQARKRQRAEEHDHSSQSGDVQATTDGIDELSMCQENQPWTLSKSRLRSHAIVRLRNQCRRAARSGETVPRMVLTQLRSRVNLTGHGDEDELGL</sequence>
<organism evidence="2 3">
    <name type="scientific">Colletotrichum sublineola</name>
    <name type="common">Sorghum anthracnose fungus</name>
    <dbReference type="NCBI Taxonomy" id="1173701"/>
    <lineage>
        <taxon>Eukaryota</taxon>
        <taxon>Fungi</taxon>
        <taxon>Dikarya</taxon>
        <taxon>Ascomycota</taxon>
        <taxon>Pezizomycotina</taxon>
        <taxon>Sordariomycetes</taxon>
        <taxon>Hypocreomycetidae</taxon>
        <taxon>Glomerellales</taxon>
        <taxon>Glomerellaceae</taxon>
        <taxon>Colletotrichum</taxon>
        <taxon>Colletotrichum graminicola species complex</taxon>
    </lineage>
</organism>
<dbReference type="HOGENOM" id="CLU_446187_0_0_1"/>
<name>A0A066XCC1_COLSU</name>
<evidence type="ECO:0000313" key="3">
    <source>
        <dbReference type="Proteomes" id="UP000027238"/>
    </source>
</evidence>
<protein>
    <submittedName>
        <fullName evidence="2">Uncharacterized protein</fullName>
    </submittedName>
</protein>
<evidence type="ECO:0000313" key="2">
    <source>
        <dbReference type="EMBL" id="KDN63406.1"/>
    </source>
</evidence>
<keyword evidence="3" id="KW-1185">Reference proteome</keyword>
<reference evidence="3" key="1">
    <citation type="journal article" date="2014" name="Genome Announc.">
        <title>Draft genome sequence of Colletotrichum sublineola, a destructive pathogen of cultivated sorghum.</title>
        <authorList>
            <person name="Baroncelli R."/>
            <person name="Sanz-Martin J.M."/>
            <person name="Rech G.E."/>
            <person name="Sukno S.A."/>
            <person name="Thon M.R."/>
        </authorList>
    </citation>
    <scope>NUCLEOTIDE SEQUENCE [LARGE SCALE GENOMIC DNA]</scope>
    <source>
        <strain evidence="3">TX430BB</strain>
    </source>
</reference>
<proteinExistence type="predicted"/>
<feature type="region of interest" description="Disordered" evidence="1">
    <location>
        <begin position="511"/>
        <end position="541"/>
    </location>
</feature>
<dbReference type="Proteomes" id="UP000027238">
    <property type="component" value="Unassembled WGS sequence"/>
</dbReference>
<gene>
    <name evidence="2" type="ORF">CSUB01_11181</name>
</gene>